<sequence length="313" mass="34814">MPPIPMHTLFTLPIPPHHSKTAPSPGGTITVSRINLAPSASPVPPTFKSKTKTVPPTPIYLLSHNSPPDNRLTPSFLSTYLAALTHLQHSTSPSYPPGLLLTTSPIQKFYSNGLDFDSAITDPEFKTRYLYPLWLKLLTFPMPTCAIINGHAFAGGLMLAMYHDYRIMNPHRGYLCLNELEFDAELSPAMASIFRAKLPNHIFREVLLEAKRYNALAALEAGLVDGLGGIDEAIQMMTDAEGGHGNGARIVALRGKGSVYGKHKEEIYRDVIQTLEMSRLDEEKYLNGRVGRRREKERQEKIMAEQVRVKAKL</sequence>
<accession>A0ACC3AK52</accession>
<proteinExistence type="predicted"/>
<protein>
    <submittedName>
        <fullName evidence="1">Uncharacterized protein</fullName>
    </submittedName>
</protein>
<dbReference type="Proteomes" id="UP001172386">
    <property type="component" value="Unassembled WGS sequence"/>
</dbReference>
<gene>
    <name evidence="1" type="ORF">H2198_000245</name>
</gene>
<name>A0ACC3AK52_9EURO</name>
<organism evidence="1 2">
    <name type="scientific">Neophaeococcomyces mojaviensis</name>
    <dbReference type="NCBI Taxonomy" id="3383035"/>
    <lineage>
        <taxon>Eukaryota</taxon>
        <taxon>Fungi</taxon>
        <taxon>Dikarya</taxon>
        <taxon>Ascomycota</taxon>
        <taxon>Pezizomycotina</taxon>
        <taxon>Eurotiomycetes</taxon>
        <taxon>Chaetothyriomycetidae</taxon>
        <taxon>Chaetothyriales</taxon>
        <taxon>Chaetothyriales incertae sedis</taxon>
        <taxon>Neophaeococcomyces</taxon>
    </lineage>
</organism>
<keyword evidence="2" id="KW-1185">Reference proteome</keyword>
<dbReference type="EMBL" id="JAPDRQ010000003">
    <property type="protein sequence ID" value="KAJ9664316.1"/>
    <property type="molecule type" value="Genomic_DNA"/>
</dbReference>
<reference evidence="1" key="1">
    <citation type="submission" date="2022-10" db="EMBL/GenBank/DDBJ databases">
        <title>Culturing micro-colonial fungi from biological soil crusts in the Mojave desert and describing Neophaeococcomyces mojavensis, and introducing the new genera and species Taxawa tesnikishii.</title>
        <authorList>
            <person name="Kurbessoian T."/>
            <person name="Stajich J.E."/>
        </authorList>
    </citation>
    <scope>NUCLEOTIDE SEQUENCE</scope>
    <source>
        <strain evidence="1">JES_112</strain>
    </source>
</reference>
<evidence type="ECO:0000313" key="2">
    <source>
        <dbReference type="Proteomes" id="UP001172386"/>
    </source>
</evidence>
<evidence type="ECO:0000313" key="1">
    <source>
        <dbReference type="EMBL" id="KAJ9664316.1"/>
    </source>
</evidence>
<comment type="caution">
    <text evidence="1">The sequence shown here is derived from an EMBL/GenBank/DDBJ whole genome shotgun (WGS) entry which is preliminary data.</text>
</comment>